<dbReference type="PANTHER" id="PTHR10742">
    <property type="entry name" value="FLAVIN MONOAMINE OXIDASE"/>
    <property type="match status" value="1"/>
</dbReference>
<evidence type="ECO:0000256" key="1">
    <source>
        <dbReference type="ARBA" id="ARBA00005995"/>
    </source>
</evidence>
<dbReference type="Proteomes" id="UP000245207">
    <property type="component" value="Unassembled WGS sequence"/>
</dbReference>
<dbReference type="STRING" id="35608.A0A2U1LVI1"/>
<dbReference type="AlphaFoldDB" id="A0A2U1LVI1"/>
<dbReference type="InterPro" id="IPR050281">
    <property type="entry name" value="Flavin_monoamine_oxidase"/>
</dbReference>
<evidence type="ECO:0000259" key="2">
    <source>
        <dbReference type="Pfam" id="PF01593"/>
    </source>
</evidence>
<dbReference type="SUPFAM" id="SSF54373">
    <property type="entry name" value="FAD-linked reductases, C-terminal domain"/>
    <property type="match status" value="1"/>
</dbReference>
<comment type="caution">
    <text evidence="3">The sequence shown here is derived from an EMBL/GenBank/DDBJ whole genome shotgun (WGS) entry which is preliminary data.</text>
</comment>
<keyword evidence="4" id="KW-1185">Reference proteome</keyword>
<reference evidence="3 4" key="1">
    <citation type="journal article" date="2018" name="Mol. Plant">
        <title>The genome of Artemisia annua provides insight into the evolution of Asteraceae family and artemisinin biosynthesis.</title>
        <authorList>
            <person name="Shen Q."/>
            <person name="Zhang L."/>
            <person name="Liao Z."/>
            <person name="Wang S."/>
            <person name="Yan T."/>
            <person name="Shi P."/>
            <person name="Liu M."/>
            <person name="Fu X."/>
            <person name="Pan Q."/>
            <person name="Wang Y."/>
            <person name="Lv Z."/>
            <person name="Lu X."/>
            <person name="Zhang F."/>
            <person name="Jiang W."/>
            <person name="Ma Y."/>
            <person name="Chen M."/>
            <person name="Hao X."/>
            <person name="Li L."/>
            <person name="Tang Y."/>
            <person name="Lv G."/>
            <person name="Zhou Y."/>
            <person name="Sun X."/>
            <person name="Brodelius P.E."/>
            <person name="Rose J.K.C."/>
            <person name="Tang K."/>
        </authorList>
    </citation>
    <scope>NUCLEOTIDE SEQUENCE [LARGE SCALE GENOMIC DNA]</scope>
    <source>
        <strain evidence="4">cv. Huhao1</strain>
        <tissue evidence="3">Leaf</tissue>
    </source>
</reference>
<dbReference type="OrthoDB" id="5046242at2759"/>
<feature type="domain" description="Amine oxidase" evidence="2">
    <location>
        <begin position="38"/>
        <end position="211"/>
    </location>
</feature>
<dbReference type="Gene3D" id="3.50.50.60">
    <property type="entry name" value="FAD/NAD(P)-binding domain"/>
    <property type="match status" value="2"/>
</dbReference>
<dbReference type="PANTHER" id="PTHR10742:SF228">
    <property type="entry name" value="POLYAMINE OXIDASE 4-RELATED"/>
    <property type="match status" value="1"/>
</dbReference>
<accession>A0A2U1LVI1</accession>
<dbReference type="Gene3D" id="3.90.660.10">
    <property type="match status" value="1"/>
</dbReference>
<protein>
    <submittedName>
        <fullName evidence="3">Amine oxidase</fullName>
    </submittedName>
</protein>
<evidence type="ECO:0000313" key="3">
    <source>
        <dbReference type="EMBL" id="PWA52998.1"/>
    </source>
</evidence>
<dbReference type="EMBL" id="PKPP01007585">
    <property type="protein sequence ID" value="PWA52998.1"/>
    <property type="molecule type" value="Genomic_DNA"/>
</dbReference>
<dbReference type="GO" id="GO:0006598">
    <property type="term" value="P:polyamine catabolic process"/>
    <property type="evidence" value="ECO:0007669"/>
    <property type="project" value="TreeGrafter"/>
</dbReference>
<proteinExistence type="inferred from homology"/>
<gene>
    <name evidence="3" type="ORF">CTI12_AA449460</name>
</gene>
<dbReference type="InterPro" id="IPR036188">
    <property type="entry name" value="FAD/NAD-bd_sf"/>
</dbReference>
<sequence length="580" mass="65358">MSWFDKLRGSRFIAGAFASCIERQQSSKPKVIVIGSGISGISAAHLLNNADFEVVLLESRDRIGGRIHTDYSFGCPVDMGASWQVSHSFLRLHGVCNENPLAPLIRHLGLALYRTSGDNSVLYDHDLESYVLFDKEGHQVPQKIVIEVGEAFKKILKKTEKVRDENQHDISVLQAISVVLERHPELRQEGLAYEVLQWYICRMEAWFAADLDMISLKNWDEVVLLESRDRIGGRIHTDYSFGCPVDMGASWQVSHSFLRLHGVCNENPLAPLIRHLGLALYRTSGDNSVLYDHDLESYVLFDKEGHQVPQKIVIEVGEAFKKILKKTEKVRDENQHDISVLQAISVVLERHPELRQEGLAYEVLQWYICRMEAWFAADLDMISLKNWDEENVLTGGHGLMVEGYYPVLQALAKDIDIRLNHRVTRISNGPSEVMVTVEGGRTFVADAAIITIPIGVLKANLIEFEPKLPEWKASAIADLGMGNENKIALRFDNVFWPNVELLGTVASTSYSCGYFLNLHKATGHPVLVYMAAGRFAYDLEKLSEEAAANFAMLQLKKMFPQATEPVSFALSLYKLFVQVE</sequence>
<evidence type="ECO:0000313" key="4">
    <source>
        <dbReference type="Proteomes" id="UP000245207"/>
    </source>
</evidence>
<dbReference type="Pfam" id="PF01593">
    <property type="entry name" value="Amino_oxidase"/>
    <property type="match status" value="2"/>
</dbReference>
<dbReference type="SUPFAM" id="SSF51905">
    <property type="entry name" value="FAD/NAD(P)-binding domain"/>
    <property type="match status" value="2"/>
</dbReference>
<name>A0A2U1LVI1_ARTAN</name>
<feature type="domain" description="Amine oxidase" evidence="2">
    <location>
        <begin position="220"/>
        <end position="569"/>
    </location>
</feature>
<dbReference type="GO" id="GO:0005777">
    <property type="term" value="C:peroxisome"/>
    <property type="evidence" value="ECO:0007669"/>
    <property type="project" value="TreeGrafter"/>
</dbReference>
<dbReference type="InterPro" id="IPR002937">
    <property type="entry name" value="Amino_oxidase"/>
</dbReference>
<organism evidence="3 4">
    <name type="scientific">Artemisia annua</name>
    <name type="common">Sweet wormwood</name>
    <dbReference type="NCBI Taxonomy" id="35608"/>
    <lineage>
        <taxon>Eukaryota</taxon>
        <taxon>Viridiplantae</taxon>
        <taxon>Streptophyta</taxon>
        <taxon>Embryophyta</taxon>
        <taxon>Tracheophyta</taxon>
        <taxon>Spermatophyta</taxon>
        <taxon>Magnoliopsida</taxon>
        <taxon>eudicotyledons</taxon>
        <taxon>Gunneridae</taxon>
        <taxon>Pentapetalae</taxon>
        <taxon>asterids</taxon>
        <taxon>campanulids</taxon>
        <taxon>Asterales</taxon>
        <taxon>Asteraceae</taxon>
        <taxon>Asteroideae</taxon>
        <taxon>Anthemideae</taxon>
        <taxon>Artemisiinae</taxon>
        <taxon>Artemisia</taxon>
    </lineage>
</organism>
<comment type="similarity">
    <text evidence="1">Belongs to the flavin monoamine oxidase family.</text>
</comment>
<dbReference type="GO" id="GO:0046592">
    <property type="term" value="F:polyamine oxidase activity"/>
    <property type="evidence" value="ECO:0007669"/>
    <property type="project" value="TreeGrafter"/>
</dbReference>